<name>A0A7S3QA08_9STRA</name>
<keyword evidence="2" id="KW-0865">Zymogen</keyword>
<evidence type="ECO:0000256" key="1">
    <source>
        <dbReference type="ARBA" id="ARBA00008455"/>
    </source>
</evidence>
<evidence type="ECO:0000256" key="3">
    <source>
        <dbReference type="SAM" id="SignalP"/>
    </source>
</evidence>
<feature type="signal peptide" evidence="3">
    <location>
        <begin position="1"/>
        <end position="23"/>
    </location>
</feature>
<dbReference type="GO" id="GO:0006508">
    <property type="term" value="P:proteolysis"/>
    <property type="evidence" value="ECO:0007669"/>
    <property type="project" value="InterPro"/>
</dbReference>
<dbReference type="InterPro" id="IPR013128">
    <property type="entry name" value="Peptidase_C1A"/>
</dbReference>
<dbReference type="PANTHER" id="PTHR12411">
    <property type="entry name" value="CYSTEINE PROTEASE FAMILY C1-RELATED"/>
    <property type="match status" value="1"/>
</dbReference>
<feature type="domain" description="Peptidase C1A papain C-terminal" evidence="4">
    <location>
        <begin position="51"/>
        <end position="287"/>
    </location>
</feature>
<dbReference type="Gene3D" id="3.90.70.10">
    <property type="entry name" value="Cysteine proteinases"/>
    <property type="match status" value="1"/>
</dbReference>
<protein>
    <recommendedName>
        <fullName evidence="4">Peptidase C1A papain C-terminal domain-containing protein</fullName>
    </recommendedName>
</protein>
<dbReference type="SUPFAM" id="SSF54001">
    <property type="entry name" value="Cysteine proteinases"/>
    <property type="match status" value="1"/>
</dbReference>
<sequence length="287" mass="31700">MQWSKFDQVQVVLLLSVFAVIFAQDITQDLPSIPDDYKYPLPFTYINASDLPDSFSWNDVGGKSYLTHMLNQHIPQYCGSCWAHSSMSSLADRIKISQQYYKHGSNFVGHVNDHSETEEEPTTSTASVTPEINLSIQFLLNCGPGSCHGGSAIHAYDFIKKIGYIPYDTCQSYVACSDESNEGFCPFADTSCSSENICKTCSRNRDGTGHCQAITSFPNATISEYGQYEHESVDVIMAEIMVRGPVKASINGTAIVNYKGGIISNKKYGKFCIHSLQKVDGPALYIL</sequence>
<dbReference type="InterPro" id="IPR038765">
    <property type="entry name" value="Papain-like_cys_pep_sf"/>
</dbReference>
<dbReference type="AlphaFoldDB" id="A0A7S3QA08"/>
<organism evidence="5">
    <name type="scientific">Chaetoceros debilis</name>
    <dbReference type="NCBI Taxonomy" id="122233"/>
    <lineage>
        <taxon>Eukaryota</taxon>
        <taxon>Sar</taxon>
        <taxon>Stramenopiles</taxon>
        <taxon>Ochrophyta</taxon>
        <taxon>Bacillariophyta</taxon>
        <taxon>Coscinodiscophyceae</taxon>
        <taxon>Chaetocerotophycidae</taxon>
        <taxon>Chaetocerotales</taxon>
        <taxon>Chaetocerotaceae</taxon>
        <taxon>Chaetoceros</taxon>
    </lineage>
</organism>
<comment type="similarity">
    <text evidence="1">Belongs to the peptidase C1 family.</text>
</comment>
<dbReference type="SMART" id="SM00645">
    <property type="entry name" value="Pept_C1"/>
    <property type="match status" value="1"/>
</dbReference>
<evidence type="ECO:0000313" key="5">
    <source>
        <dbReference type="EMBL" id="CAE0470581.1"/>
    </source>
</evidence>
<evidence type="ECO:0000256" key="2">
    <source>
        <dbReference type="ARBA" id="ARBA00023145"/>
    </source>
</evidence>
<accession>A0A7S3QA08</accession>
<dbReference type="Pfam" id="PF00112">
    <property type="entry name" value="Peptidase_C1"/>
    <property type="match status" value="2"/>
</dbReference>
<dbReference type="EMBL" id="HBIO01020044">
    <property type="protein sequence ID" value="CAE0470581.1"/>
    <property type="molecule type" value="Transcribed_RNA"/>
</dbReference>
<dbReference type="InterPro" id="IPR000668">
    <property type="entry name" value="Peptidase_C1A_C"/>
</dbReference>
<proteinExistence type="inferred from homology"/>
<gene>
    <name evidence="5" type="ORF">CDEB00056_LOCUS15434</name>
</gene>
<dbReference type="GO" id="GO:0008234">
    <property type="term" value="F:cysteine-type peptidase activity"/>
    <property type="evidence" value="ECO:0007669"/>
    <property type="project" value="InterPro"/>
</dbReference>
<feature type="chain" id="PRO_5031337784" description="Peptidase C1A papain C-terminal domain-containing protein" evidence="3">
    <location>
        <begin position="24"/>
        <end position="287"/>
    </location>
</feature>
<keyword evidence="3" id="KW-0732">Signal</keyword>
<evidence type="ECO:0000259" key="4">
    <source>
        <dbReference type="SMART" id="SM00645"/>
    </source>
</evidence>
<reference evidence="5" key="1">
    <citation type="submission" date="2021-01" db="EMBL/GenBank/DDBJ databases">
        <authorList>
            <person name="Corre E."/>
            <person name="Pelletier E."/>
            <person name="Niang G."/>
            <person name="Scheremetjew M."/>
            <person name="Finn R."/>
            <person name="Kale V."/>
            <person name="Holt S."/>
            <person name="Cochrane G."/>
            <person name="Meng A."/>
            <person name="Brown T."/>
            <person name="Cohen L."/>
        </authorList>
    </citation>
    <scope>NUCLEOTIDE SEQUENCE</scope>
    <source>
        <strain evidence="5">MM31A-1</strain>
    </source>
</reference>